<dbReference type="Proteomes" id="UP000237934">
    <property type="component" value="Unassembled WGS sequence"/>
</dbReference>
<keyword evidence="1" id="KW-0732">Signal</keyword>
<protein>
    <submittedName>
        <fullName evidence="2">Uncharacterized protein</fullName>
    </submittedName>
</protein>
<sequence length="165" mass="18624">MKKLFGSLFILGFLMLISGCGNPGTAKDLKVNDEVTVTIRDLQANDWVVEGLDDKADYKLIASFSDHVITFNIDTSTGRWKEIEKDLAKSMAEELTFEFEYSLKGNKLIRKIDDSGEKVEYKVAKEDDKILLVPVKESENKITLSYKEKETDSPKNCFSLSGNQI</sequence>
<accession>A0A2S7RZ37</accession>
<feature type="chain" id="PRO_5015419019" evidence="1">
    <location>
        <begin position="27"/>
        <end position="165"/>
    </location>
</feature>
<reference evidence="2 3" key="1">
    <citation type="journal article" date="2018" name="Pathog. Dis.">
        <title>Whole-genome sequencing based characterization of antimicrobial resistance in Enterococcus.</title>
        <authorList>
            <person name="Tyson G."/>
        </authorList>
    </citation>
    <scope>NUCLEOTIDE SEQUENCE [LARGE SCALE GENOMIC DNA]</scope>
    <source>
        <strain evidence="2 3">CVM N55263</strain>
    </source>
</reference>
<evidence type="ECO:0000313" key="2">
    <source>
        <dbReference type="EMBL" id="PQF25472.1"/>
    </source>
</evidence>
<gene>
    <name evidence="2" type="ORF">CUS89_01535</name>
</gene>
<evidence type="ECO:0000313" key="3">
    <source>
        <dbReference type="Proteomes" id="UP000237934"/>
    </source>
</evidence>
<dbReference type="EMBL" id="PUAP01000004">
    <property type="protein sequence ID" value="PQF25472.1"/>
    <property type="molecule type" value="Genomic_DNA"/>
</dbReference>
<proteinExistence type="predicted"/>
<dbReference type="AlphaFoldDB" id="A0A2S7RZ37"/>
<name>A0A2S7RZ37_ENTMU</name>
<feature type="signal peptide" evidence="1">
    <location>
        <begin position="1"/>
        <end position="26"/>
    </location>
</feature>
<evidence type="ECO:0000256" key="1">
    <source>
        <dbReference type="SAM" id="SignalP"/>
    </source>
</evidence>
<comment type="caution">
    <text evidence="2">The sequence shown here is derived from an EMBL/GenBank/DDBJ whole genome shotgun (WGS) entry which is preliminary data.</text>
</comment>
<dbReference type="RefSeq" id="WP_104870776.1">
    <property type="nucleotide sequence ID" value="NZ_PUAP01000004.1"/>
</dbReference>
<organism evidence="2 3">
    <name type="scientific">Enterococcus mundtii</name>
    <dbReference type="NCBI Taxonomy" id="53346"/>
    <lineage>
        <taxon>Bacteria</taxon>
        <taxon>Bacillati</taxon>
        <taxon>Bacillota</taxon>
        <taxon>Bacilli</taxon>
        <taxon>Lactobacillales</taxon>
        <taxon>Enterococcaceae</taxon>
        <taxon>Enterococcus</taxon>
    </lineage>
</organism>
<dbReference type="PROSITE" id="PS51257">
    <property type="entry name" value="PROKAR_LIPOPROTEIN"/>
    <property type="match status" value="1"/>
</dbReference>